<keyword evidence="2" id="KW-1185">Reference proteome</keyword>
<evidence type="ECO:0000313" key="2">
    <source>
        <dbReference type="Proteomes" id="UP001302494"/>
    </source>
</evidence>
<dbReference type="RefSeq" id="WP_312748275.1">
    <property type="nucleotide sequence ID" value="NZ_CP116968.1"/>
</dbReference>
<sequence length="55" mass="5910">MQLFHPGLRQQKNYANPATANLIGLIVRGTTKVEGEMSGRTKIEAAAKRTAEAIG</sequence>
<dbReference type="KEGG" id="nneo:PQG83_07480"/>
<organism evidence="1 2">
    <name type="scientific">Candidatus Nitrospira neomarina</name>
    <dbReference type="NCBI Taxonomy" id="3020899"/>
    <lineage>
        <taxon>Bacteria</taxon>
        <taxon>Pseudomonadati</taxon>
        <taxon>Nitrospirota</taxon>
        <taxon>Nitrospiria</taxon>
        <taxon>Nitrospirales</taxon>
        <taxon>Nitrospiraceae</taxon>
        <taxon>Nitrospira</taxon>
    </lineage>
</organism>
<reference evidence="1 2" key="1">
    <citation type="submission" date="2023-01" db="EMBL/GenBank/DDBJ databases">
        <title>Cultivation and genomic characterization of new, ubiquitous marine nitrite-oxidizing bacteria from the Nitrospirales.</title>
        <authorList>
            <person name="Mueller A.J."/>
            <person name="Daebeler A."/>
            <person name="Herbold C.W."/>
            <person name="Kirkegaard R.H."/>
            <person name="Daims H."/>
        </authorList>
    </citation>
    <scope>NUCLEOTIDE SEQUENCE [LARGE SCALE GENOMIC DNA]</scope>
    <source>
        <strain evidence="1 2">DK</strain>
    </source>
</reference>
<protein>
    <submittedName>
        <fullName evidence="1">Uncharacterized protein</fullName>
    </submittedName>
</protein>
<accession>A0AA96K1Z7</accession>
<dbReference type="AlphaFoldDB" id="A0AA96K1Z7"/>
<dbReference type="Proteomes" id="UP001302494">
    <property type="component" value="Chromosome"/>
</dbReference>
<gene>
    <name evidence="1" type="ORF">PQG83_07480</name>
</gene>
<proteinExistence type="predicted"/>
<evidence type="ECO:0000313" key="1">
    <source>
        <dbReference type="EMBL" id="WNM63586.1"/>
    </source>
</evidence>
<dbReference type="EMBL" id="CP116968">
    <property type="protein sequence ID" value="WNM63586.1"/>
    <property type="molecule type" value="Genomic_DNA"/>
</dbReference>
<name>A0AA96K1Z7_9BACT</name>